<feature type="non-terminal residue" evidence="1">
    <location>
        <position position="1"/>
    </location>
</feature>
<dbReference type="Proteomes" id="UP001314170">
    <property type="component" value="Unassembled WGS sequence"/>
</dbReference>
<dbReference type="EMBL" id="CAWUPB010001108">
    <property type="protein sequence ID" value="CAK7337762.1"/>
    <property type="molecule type" value="Genomic_DNA"/>
</dbReference>
<accession>A0AAV1RNF2</accession>
<evidence type="ECO:0000313" key="1">
    <source>
        <dbReference type="EMBL" id="CAK7337762.1"/>
    </source>
</evidence>
<sequence length="51" mass="5868">IKAMNADPFKLLPPDESRKEELLDVVKEEGKNYPKTLISSVIGRKNDRDIR</sequence>
<gene>
    <name evidence="1" type="ORF">DCAF_LOCUS12800</name>
</gene>
<dbReference type="AlphaFoldDB" id="A0AAV1RNF2"/>
<evidence type="ECO:0000313" key="2">
    <source>
        <dbReference type="Proteomes" id="UP001314170"/>
    </source>
</evidence>
<comment type="caution">
    <text evidence="1">The sequence shown here is derived from an EMBL/GenBank/DDBJ whole genome shotgun (WGS) entry which is preliminary data.</text>
</comment>
<organism evidence="1 2">
    <name type="scientific">Dovyalis caffra</name>
    <dbReference type="NCBI Taxonomy" id="77055"/>
    <lineage>
        <taxon>Eukaryota</taxon>
        <taxon>Viridiplantae</taxon>
        <taxon>Streptophyta</taxon>
        <taxon>Embryophyta</taxon>
        <taxon>Tracheophyta</taxon>
        <taxon>Spermatophyta</taxon>
        <taxon>Magnoliopsida</taxon>
        <taxon>eudicotyledons</taxon>
        <taxon>Gunneridae</taxon>
        <taxon>Pentapetalae</taxon>
        <taxon>rosids</taxon>
        <taxon>fabids</taxon>
        <taxon>Malpighiales</taxon>
        <taxon>Salicaceae</taxon>
        <taxon>Flacourtieae</taxon>
        <taxon>Dovyalis</taxon>
    </lineage>
</organism>
<proteinExistence type="predicted"/>
<protein>
    <submittedName>
        <fullName evidence="1">Uncharacterized protein</fullName>
    </submittedName>
</protein>
<reference evidence="1 2" key="1">
    <citation type="submission" date="2024-01" db="EMBL/GenBank/DDBJ databases">
        <authorList>
            <person name="Waweru B."/>
        </authorList>
    </citation>
    <scope>NUCLEOTIDE SEQUENCE [LARGE SCALE GENOMIC DNA]</scope>
</reference>
<keyword evidence="2" id="KW-1185">Reference proteome</keyword>
<name>A0AAV1RNF2_9ROSI</name>